<gene>
    <name evidence="1" type="ORF">O181_040374</name>
</gene>
<dbReference type="Proteomes" id="UP000765509">
    <property type="component" value="Unassembled WGS sequence"/>
</dbReference>
<comment type="caution">
    <text evidence="1">The sequence shown here is derived from an EMBL/GenBank/DDBJ whole genome shotgun (WGS) entry which is preliminary data.</text>
</comment>
<accession>A0A9Q3DC45</accession>
<protein>
    <submittedName>
        <fullName evidence="1">Uncharacterized protein</fullName>
    </submittedName>
</protein>
<evidence type="ECO:0000313" key="1">
    <source>
        <dbReference type="EMBL" id="MBW0500659.1"/>
    </source>
</evidence>
<reference evidence="1" key="1">
    <citation type="submission" date="2021-03" db="EMBL/GenBank/DDBJ databases">
        <title>Draft genome sequence of rust myrtle Austropuccinia psidii MF-1, a brazilian biotype.</title>
        <authorList>
            <person name="Quecine M.C."/>
            <person name="Pachon D.M.R."/>
            <person name="Bonatelli M.L."/>
            <person name="Correr F.H."/>
            <person name="Franceschini L.M."/>
            <person name="Leite T.F."/>
            <person name="Margarido G.R.A."/>
            <person name="Almeida C.A."/>
            <person name="Ferrarezi J.A."/>
            <person name="Labate C.A."/>
        </authorList>
    </citation>
    <scope>NUCLEOTIDE SEQUENCE</scope>
    <source>
        <strain evidence="1">MF-1</strain>
    </source>
</reference>
<sequence length="136" mass="15219">MPHRAHSPKGHGTFNTPALCKMAYSPWTPNLSNCTAENGRFMCMKSTCEWPNVKSAVPLSKLLFYGCWFSKRRGLKYNVLAYDYALNTTTNQIFVHHGELVGFGKSKPHVQVFQSGIFCNLSQNVRAGCDACKPAR</sequence>
<proteinExistence type="predicted"/>
<name>A0A9Q3DC45_9BASI</name>
<evidence type="ECO:0000313" key="2">
    <source>
        <dbReference type="Proteomes" id="UP000765509"/>
    </source>
</evidence>
<keyword evidence="2" id="KW-1185">Reference proteome</keyword>
<organism evidence="1 2">
    <name type="scientific">Austropuccinia psidii MF-1</name>
    <dbReference type="NCBI Taxonomy" id="1389203"/>
    <lineage>
        <taxon>Eukaryota</taxon>
        <taxon>Fungi</taxon>
        <taxon>Dikarya</taxon>
        <taxon>Basidiomycota</taxon>
        <taxon>Pucciniomycotina</taxon>
        <taxon>Pucciniomycetes</taxon>
        <taxon>Pucciniales</taxon>
        <taxon>Sphaerophragmiaceae</taxon>
        <taxon>Austropuccinia</taxon>
    </lineage>
</organism>
<dbReference type="AlphaFoldDB" id="A0A9Q3DC45"/>
<dbReference type="EMBL" id="AVOT02015934">
    <property type="protein sequence ID" value="MBW0500659.1"/>
    <property type="molecule type" value="Genomic_DNA"/>
</dbReference>